<feature type="region of interest" description="Disordered" evidence="5">
    <location>
        <begin position="467"/>
        <end position="500"/>
    </location>
</feature>
<reference evidence="8" key="2">
    <citation type="journal article" name="Front. Microbiol.">
        <title>Degradative Capacity of Two Strains of Rhodonia placenta: From Phenotype to Genotype.</title>
        <authorList>
            <person name="Kolle M."/>
            <person name="Horta M.A.C."/>
            <person name="Nowrousian M."/>
            <person name="Ohm R.A."/>
            <person name="Benz J.P."/>
            <person name="Pilgard A."/>
        </authorList>
    </citation>
    <scope>NUCLEOTIDE SEQUENCE</scope>
    <source>
        <strain evidence="8">FPRL280</strain>
    </source>
</reference>
<evidence type="ECO:0000256" key="2">
    <source>
        <dbReference type="ARBA" id="ARBA00022692"/>
    </source>
</evidence>
<evidence type="ECO:0000256" key="1">
    <source>
        <dbReference type="ARBA" id="ARBA00004141"/>
    </source>
</evidence>
<evidence type="ECO:0000256" key="5">
    <source>
        <dbReference type="SAM" id="MobiDB-lite"/>
    </source>
</evidence>
<evidence type="ECO:0000259" key="7">
    <source>
        <dbReference type="Pfam" id="PF13886"/>
    </source>
</evidence>
<feature type="compositionally biased region" description="Polar residues" evidence="5">
    <location>
        <begin position="562"/>
        <end position="577"/>
    </location>
</feature>
<feature type="transmembrane region" description="Helical" evidence="6">
    <location>
        <begin position="75"/>
        <end position="96"/>
    </location>
</feature>
<dbReference type="GO" id="GO:0016020">
    <property type="term" value="C:membrane"/>
    <property type="evidence" value="ECO:0007669"/>
    <property type="project" value="UniProtKB-SubCell"/>
</dbReference>
<name>A0A8H7NW57_9APHY</name>
<feature type="region of interest" description="Disordered" evidence="5">
    <location>
        <begin position="546"/>
        <end position="581"/>
    </location>
</feature>
<feature type="transmembrane region" description="Helical" evidence="6">
    <location>
        <begin position="140"/>
        <end position="161"/>
    </location>
</feature>
<evidence type="ECO:0000256" key="6">
    <source>
        <dbReference type="SAM" id="Phobius"/>
    </source>
</evidence>
<comment type="subcellular location">
    <subcellularLocation>
        <location evidence="1">Membrane</location>
        <topology evidence="1">Multi-pass membrane protein</topology>
    </subcellularLocation>
</comment>
<feature type="transmembrane region" description="Helical" evidence="6">
    <location>
        <begin position="20"/>
        <end position="43"/>
    </location>
</feature>
<feature type="domain" description="TM7S3/TM198-like" evidence="7">
    <location>
        <begin position="86"/>
        <end position="215"/>
    </location>
</feature>
<feature type="transmembrane region" description="Helical" evidence="6">
    <location>
        <begin position="167"/>
        <end position="186"/>
    </location>
</feature>
<proteinExistence type="predicted"/>
<keyword evidence="4 6" id="KW-0472">Membrane</keyword>
<keyword evidence="2 6" id="KW-0812">Transmembrane</keyword>
<evidence type="ECO:0000256" key="4">
    <source>
        <dbReference type="ARBA" id="ARBA00023136"/>
    </source>
</evidence>
<feature type="transmembrane region" description="Helical" evidence="6">
    <location>
        <begin position="116"/>
        <end position="133"/>
    </location>
</feature>
<reference evidence="8" key="1">
    <citation type="submission" date="2020-11" db="EMBL/GenBank/DDBJ databases">
        <authorList>
            <person name="Koelle M."/>
            <person name="Horta M.A.C."/>
            <person name="Nowrousian M."/>
            <person name="Ohm R.A."/>
            <person name="Benz P."/>
            <person name="Pilgard A."/>
        </authorList>
    </citation>
    <scope>NUCLEOTIDE SEQUENCE</scope>
    <source>
        <strain evidence="8">FPRL280</strain>
    </source>
</reference>
<comment type="caution">
    <text evidence="8">The sequence shown here is derived from an EMBL/GenBank/DDBJ whole genome shotgun (WGS) entry which is preliminary data.</text>
</comment>
<dbReference type="EMBL" id="JADOXO010000312">
    <property type="protein sequence ID" value="KAF9806779.1"/>
    <property type="molecule type" value="Genomic_DNA"/>
</dbReference>
<organism evidence="8 9">
    <name type="scientific">Rhodonia placenta</name>
    <dbReference type="NCBI Taxonomy" id="104341"/>
    <lineage>
        <taxon>Eukaryota</taxon>
        <taxon>Fungi</taxon>
        <taxon>Dikarya</taxon>
        <taxon>Basidiomycota</taxon>
        <taxon>Agaricomycotina</taxon>
        <taxon>Agaricomycetes</taxon>
        <taxon>Polyporales</taxon>
        <taxon>Adustoporiaceae</taxon>
        <taxon>Rhodonia</taxon>
    </lineage>
</organism>
<evidence type="ECO:0000313" key="8">
    <source>
        <dbReference type="EMBL" id="KAF9806779.1"/>
    </source>
</evidence>
<dbReference type="Proteomes" id="UP000639403">
    <property type="component" value="Unassembled WGS sequence"/>
</dbReference>
<feature type="transmembrane region" description="Helical" evidence="6">
    <location>
        <begin position="198"/>
        <end position="221"/>
    </location>
</feature>
<sequence>MALNTTDYSLTTLLESTPYRLAYSLPLILVSFVLTFAGAFLTLDRTRTFAPRITSTAVSTRSHAPNRVQIFMRRFLLLEGGLGGLASGYAFGVYFVTFLSLVVPNERGTPQLSSKAFLAVWVLAAIICTLLAGRWKYAALFFTGVSGYTLLALAICVIVHPSLITRVALVSVFLLVGTVLCLLPLARYQHLFVRIGASASGAFGVVTCISLLVGISAWGNVWERLWVSDGAGWGTNAEKGLSAAYCLLFLSGTACDWFLRYKLGENPDEKWDNYLAEYTTSLPNSADRAGTFAPLTSFWSRHFGPGDAHLSTDIIYPVDVDLKQPIPSPIRLQKYRRNSQGFQSSAPVIPLPTETPQFLRKFRAKGHRAKRGRETIKFSPLHVDDFSSSDEDCEEKPSAIMRTVSRTDSSVTLTNLDQRSKDSSTNTLDVDKEKLRISQAKSHFQIDDEFSAPDYSDYEEDVTSGKIDELASRDSQTWTPSFIRRHSTKLAETPSREAHAVGPRIGTTAIDRSQPWPAASSDASPTPAFASVPATPSLIRAVERVSAAQQAAYSPSGPPSIPTASALQGSPTANDASHPQWRSFWQDVKVKAGRR</sequence>
<gene>
    <name evidence="8" type="ORF">IEO21_08539</name>
</gene>
<dbReference type="Pfam" id="PF13886">
    <property type="entry name" value="TM7S3_TM198"/>
    <property type="match status" value="1"/>
</dbReference>
<evidence type="ECO:0000256" key="3">
    <source>
        <dbReference type="ARBA" id="ARBA00022989"/>
    </source>
</evidence>
<dbReference type="AlphaFoldDB" id="A0A8H7NW57"/>
<keyword evidence="3 6" id="KW-1133">Transmembrane helix</keyword>
<dbReference type="InterPro" id="IPR025256">
    <property type="entry name" value="TM7S3/TM198-like_dom"/>
</dbReference>
<accession>A0A8H7NW57</accession>
<evidence type="ECO:0000313" key="9">
    <source>
        <dbReference type="Proteomes" id="UP000639403"/>
    </source>
</evidence>
<protein>
    <recommendedName>
        <fullName evidence="7">TM7S3/TM198-like domain-containing protein</fullName>
    </recommendedName>
</protein>